<dbReference type="Proteomes" id="UP000826300">
    <property type="component" value="Chromosome"/>
</dbReference>
<dbReference type="InterPro" id="IPR013762">
    <property type="entry name" value="Integrase-like_cat_sf"/>
</dbReference>
<dbReference type="AlphaFoldDB" id="A0A8G0ZS99"/>
<evidence type="ECO:0000259" key="2">
    <source>
        <dbReference type="PROSITE" id="PS51898"/>
    </source>
</evidence>
<dbReference type="GO" id="GO:0015074">
    <property type="term" value="P:DNA integration"/>
    <property type="evidence" value="ECO:0007669"/>
    <property type="project" value="InterPro"/>
</dbReference>
<dbReference type="PROSITE" id="PS51898">
    <property type="entry name" value="TYR_RECOMBINASE"/>
    <property type="match status" value="1"/>
</dbReference>
<dbReference type="GO" id="GO:0006310">
    <property type="term" value="P:DNA recombination"/>
    <property type="evidence" value="ECO:0007669"/>
    <property type="project" value="UniProtKB-KW"/>
</dbReference>
<name>A0A8G0ZS99_9RHOB</name>
<dbReference type="KEGG" id="nsm:JO391_17685"/>
<sequence length="564" mass="62222">MKSIDPKAIEMAALPKGPLTFADIIMKLHGDASLSDLRRRDLVSGLRRVAKALGRAPEETVANTRWLQPRLSQVAPAAIGLTEKSWQNAVSDARSALMHVGIVGPRRRHTDVLQEPWRELWQKVHALQDRHLTAGLGRFIHFLNNLGVLPGDVTQAHADAFLQAIRAEEIVRRPEVSWRNAVNAWNTAVSRIDGFPGPRLALPKRANVIKLPDNELPPAFLADLDALMQRLAAPDPFADDAPMPALAASTIKQRTRMLKRFASELLVAGVPKAEIDSVAALCAPDLARKGLQAMVARNDNRSSVVIDNMAEILLACARRLNLTSDIQDGLGGLARRVALPTQRGMTRKNRDRLRVLRDHATLLRLLELPEKLCAAGRKLKPSEAALAREDALAIAILLVCPLRIGNIAGIHIERHIQRPGDGRAFLVFAEDEVKNGRPMEFELPPDVRRMLDKHLAHRSPMLCPAGTPWLFPRRDGTGSVDPSTLSTRLKERIRKETGIAANAHLFRHLAAMLYLEDNPGAYEAVRRLLGHSAVSNTISLYTGLETRAVFDVYGDVLTARKGNK</sequence>
<evidence type="ECO:0000313" key="4">
    <source>
        <dbReference type="Proteomes" id="UP000826300"/>
    </source>
</evidence>
<dbReference type="GO" id="GO:0003677">
    <property type="term" value="F:DNA binding"/>
    <property type="evidence" value="ECO:0007669"/>
    <property type="project" value="InterPro"/>
</dbReference>
<dbReference type="EMBL" id="CP069370">
    <property type="protein sequence ID" value="QYZ69529.1"/>
    <property type="molecule type" value="Genomic_DNA"/>
</dbReference>
<protein>
    <submittedName>
        <fullName evidence="3">Tyrosine-type recombinase/integrase</fullName>
    </submittedName>
</protein>
<reference evidence="3" key="1">
    <citation type="submission" date="2021-02" db="EMBL/GenBank/DDBJ databases">
        <title>Rhodobacter shimadae sp. nov., an aerobic anoxygenic phototrophic bacterium isolated from a hot spring.</title>
        <authorList>
            <person name="Muramatsu S."/>
            <person name="Haruta S."/>
            <person name="Hirose S."/>
            <person name="Hanada S."/>
        </authorList>
    </citation>
    <scope>NUCLEOTIDE SEQUENCE</scope>
    <source>
        <strain evidence="3">N10</strain>
    </source>
</reference>
<dbReference type="Pfam" id="PF00589">
    <property type="entry name" value="Phage_integrase"/>
    <property type="match status" value="1"/>
</dbReference>
<keyword evidence="4" id="KW-1185">Reference proteome</keyword>
<evidence type="ECO:0000313" key="3">
    <source>
        <dbReference type="EMBL" id="QYZ69529.1"/>
    </source>
</evidence>
<dbReference type="InterPro" id="IPR002104">
    <property type="entry name" value="Integrase_catalytic"/>
</dbReference>
<gene>
    <name evidence="3" type="ORF">JO391_17685</name>
</gene>
<dbReference type="SUPFAM" id="SSF56349">
    <property type="entry name" value="DNA breaking-rejoining enzymes"/>
    <property type="match status" value="1"/>
</dbReference>
<evidence type="ECO:0000256" key="1">
    <source>
        <dbReference type="ARBA" id="ARBA00023172"/>
    </source>
</evidence>
<proteinExistence type="predicted"/>
<accession>A0A8G0ZS99</accession>
<dbReference type="InterPro" id="IPR011010">
    <property type="entry name" value="DNA_brk_join_enz"/>
</dbReference>
<organism evidence="3 4">
    <name type="scientific">Neotabrizicola shimadae</name>
    <dbReference type="NCBI Taxonomy" id="2807096"/>
    <lineage>
        <taxon>Bacteria</taxon>
        <taxon>Pseudomonadati</taxon>
        <taxon>Pseudomonadota</taxon>
        <taxon>Alphaproteobacteria</taxon>
        <taxon>Rhodobacterales</taxon>
        <taxon>Paracoccaceae</taxon>
        <taxon>Neotabrizicola</taxon>
    </lineage>
</organism>
<dbReference type="Gene3D" id="1.10.443.10">
    <property type="entry name" value="Intergrase catalytic core"/>
    <property type="match status" value="1"/>
</dbReference>
<dbReference type="RefSeq" id="WP_220661747.1">
    <property type="nucleotide sequence ID" value="NZ_CP069370.1"/>
</dbReference>
<keyword evidence="1" id="KW-0233">DNA recombination</keyword>
<feature type="domain" description="Tyr recombinase" evidence="2">
    <location>
        <begin position="348"/>
        <end position="554"/>
    </location>
</feature>
<dbReference type="CDD" id="cd00397">
    <property type="entry name" value="DNA_BRE_C"/>
    <property type="match status" value="1"/>
</dbReference>